<dbReference type="GO" id="GO:0005576">
    <property type="term" value="C:extracellular region"/>
    <property type="evidence" value="ECO:0007669"/>
    <property type="project" value="UniProtKB-SubCell"/>
</dbReference>
<dbReference type="InterPro" id="IPR002018">
    <property type="entry name" value="CarbesteraseB"/>
</dbReference>
<comment type="subcellular location">
    <subcellularLocation>
        <location evidence="3">Secreted</location>
    </subcellularLocation>
</comment>
<feature type="compositionally biased region" description="Polar residues" evidence="45">
    <location>
        <begin position="1"/>
        <end position="10"/>
    </location>
</feature>
<dbReference type="InterPro" id="IPR017941">
    <property type="entry name" value="Rieske_2Fe-2S"/>
</dbReference>
<evidence type="ECO:0000256" key="33">
    <source>
        <dbReference type="ARBA" id="ARBA00049322"/>
    </source>
</evidence>
<feature type="compositionally biased region" description="Basic residues" evidence="45">
    <location>
        <begin position="446"/>
        <end position="456"/>
    </location>
</feature>
<keyword evidence="13" id="KW-0408">Iron</keyword>
<evidence type="ECO:0000256" key="18">
    <source>
        <dbReference type="ARBA" id="ARBA00023369"/>
    </source>
</evidence>
<evidence type="ECO:0000256" key="23">
    <source>
        <dbReference type="ARBA" id="ARBA00047427"/>
    </source>
</evidence>
<evidence type="ECO:0000256" key="4">
    <source>
        <dbReference type="ARBA" id="ARBA00005964"/>
    </source>
</evidence>
<evidence type="ECO:0000256" key="44">
    <source>
        <dbReference type="ARBA" id="ARBA00082326"/>
    </source>
</evidence>
<evidence type="ECO:0000256" key="42">
    <source>
        <dbReference type="ARBA" id="ARBA00078987"/>
    </source>
</evidence>
<evidence type="ECO:0000256" key="20">
    <source>
        <dbReference type="ARBA" id="ARBA00039150"/>
    </source>
</evidence>
<feature type="domain" description="Rieske" evidence="47">
    <location>
        <begin position="1164"/>
        <end position="1268"/>
    </location>
</feature>
<dbReference type="GO" id="GO:0008126">
    <property type="term" value="F:acetylesterase activity"/>
    <property type="evidence" value="ECO:0007669"/>
    <property type="project" value="UniProtKB-EC"/>
</dbReference>
<comment type="catalytic activity">
    <reaction evidence="34">
        <text>12-(9Z-hexadecenoyloxy)-octadecanoate + H2O = 12-hydroxyoctadecanoate + (9Z)-hexadecenoate + H(+)</text>
        <dbReference type="Rhea" id="RHEA:52072"/>
        <dbReference type="ChEBI" id="CHEBI:15377"/>
        <dbReference type="ChEBI" id="CHEBI:15378"/>
        <dbReference type="ChEBI" id="CHEBI:32372"/>
        <dbReference type="ChEBI" id="CHEBI:84201"/>
        <dbReference type="ChEBI" id="CHEBI:136312"/>
    </reaction>
    <physiologicalReaction direction="left-to-right" evidence="34">
        <dbReference type="Rhea" id="RHEA:52073"/>
    </physiologicalReaction>
</comment>
<evidence type="ECO:0000256" key="13">
    <source>
        <dbReference type="ARBA" id="ARBA00023004"/>
    </source>
</evidence>
<dbReference type="InterPro" id="IPR036922">
    <property type="entry name" value="Rieske_2Fe-2S_sf"/>
</dbReference>
<evidence type="ECO:0000256" key="6">
    <source>
        <dbReference type="ARBA" id="ARBA00022525"/>
    </source>
</evidence>
<dbReference type="GO" id="GO:0004771">
    <property type="term" value="F:sterol ester esterase activity"/>
    <property type="evidence" value="ECO:0007669"/>
    <property type="project" value="UniProtKB-EC"/>
</dbReference>
<name>A0A553QZB3_9TELE</name>
<dbReference type="Gene3D" id="3.40.50.1820">
    <property type="entry name" value="alpha/beta hydrolase"/>
    <property type="match status" value="1"/>
</dbReference>
<dbReference type="InterPro" id="IPR019826">
    <property type="entry name" value="Carboxylesterase_B_AS"/>
</dbReference>
<dbReference type="InterPro" id="IPR019136">
    <property type="entry name" value="TF_IIIC_su-5_HTH"/>
</dbReference>
<dbReference type="GO" id="GO:0051537">
    <property type="term" value="F:2 iron, 2 sulfur cluster binding"/>
    <property type="evidence" value="ECO:0007669"/>
    <property type="project" value="UniProtKB-KW"/>
</dbReference>
<evidence type="ECO:0000256" key="34">
    <source>
        <dbReference type="ARBA" id="ARBA00049428"/>
    </source>
</evidence>
<evidence type="ECO:0000256" key="37">
    <source>
        <dbReference type="ARBA" id="ARBA00053019"/>
    </source>
</evidence>
<keyword evidence="5" id="KW-0719">Serine esterase</keyword>
<comment type="catalytic activity">
    <reaction evidence="18">
        <text>a triacylglycerol + H2O = a diacylglycerol + a fatty acid + H(+)</text>
        <dbReference type="Rhea" id="RHEA:12044"/>
        <dbReference type="ChEBI" id="CHEBI:15377"/>
        <dbReference type="ChEBI" id="CHEBI:15378"/>
        <dbReference type="ChEBI" id="CHEBI:17855"/>
        <dbReference type="ChEBI" id="CHEBI:18035"/>
        <dbReference type="ChEBI" id="CHEBI:28868"/>
        <dbReference type="EC" id="3.1.1.3"/>
    </reaction>
    <physiologicalReaction direction="left-to-right" evidence="18">
        <dbReference type="Rhea" id="RHEA:12045"/>
    </physiologicalReaction>
</comment>
<dbReference type="EC" id="3.1.1.6" evidence="39"/>
<dbReference type="Gene3D" id="2.102.10.10">
    <property type="entry name" value="Rieske [2Fe-2S] iron-sulphur domain"/>
    <property type="match status" value="1"/>
</dbReference>
<evidence type="ECO:0000256" key="24">
    <source>
        <dbReference type="ARBA" id="ARBA00047653"/>
    </source>
</evidence>
<dbReference type="GO" id="GO:0004806">
    <property type="term" value="F:triacylglycerol lipase activity"/>
    <property type="evidence" value="ECO:0007669"/>
    <property type="project" value="UniProtKB-EC"/>
</dbReference>
<comment type="catalytic activity">
    <reaction evidence="35">
        <text>an acetyl ester + H2O = an aliphatic alcohol + acetate + H(+)</text>
        <dbReference type="Rhea" id="RHEA:12957"/>
        <dbReference type="ChEBI" id="CHEBI:2571"/>
        <dbReference type="ChEBI" id="CHEBI:15377"/>
        <dbReference type="ChEBI" id="CHEBI:15378"/>
        <dbReference type="ChEBI" id="CHEBI:30089"/>
        <dbReference type="ChEBI" id="CHEBI:47622"/>
        <dbReference type="EC" id="3.1.1.6"/>
    </reaction>
    <physiologicalReaction direction="left-to-right" evidence="35">
        <dbReference type="Rhea" id="RHEA:12958"/>
    </physiologicalReaction>
</comment>
<evidence type="ECO:0000256" key="36">
    <source>
        <dbReference type="ARBA" id="ARBA00052473"/>
    </source>
</evidence>
<comment type="subunit">
    <text evidence="38">Interacts with CLC.</text>
</comment>
<comment type="catalytic activity">
    <reaction evidence="23">
        <text>13-octadecanoyloxy-octadecanoate + H2O = 13-hydroxy-octadecanoate + octadecanoate + H(+)</text>
        <dbReference type="Rhea" id="RHEA:52084"/>
        <dbReference type="ChEBI" id="CHEBI:15377"/>
        <dbReference type="ChEBI" id="CHEBI:15378"/>
        <dbReference type="ChEBI" id="CHEBI:25629"/>
        <dbReference type="ChEBI" id="CHEBI:136304"/>
        <dbReference type="ChEBI" id="CHEBI:136335"/>
    </reaction>
    <physiologicalReaction direction="left-to-right" evidence="23">
        <dbReference type="Rhea" id="RHEA:52085"/>
    </physiologicalReaction>
</comment>
<dbReference type="CDD" id="cd03469">
    <property type="entry name" value="Rieske_RO_Alpha_N"/>
    <property type="match status" value="1"/>
</dbReference>
<evidence type="ECO:0000256" key="40">
    <source>
        <dbReference type="ARBA" id="ARBA00070864"/>
    </source>
</evidence>
<keyword evidence="12" id="KW-0560">Oxidoreductase</keyword>
<comment type="catalytic activity">
    <reaction evidence="32">
        <text>13-(9Z-octadecenoyloxy)-octadecanoate + H2O = 13-hydroxy-octadecanoate + (9Z)-octadecenoate + H(+)</text>
        <dbReference type="Rhea" id="RHEA:52064"/>
        <dbReference type="ChEBI" id="CHEBI:15377"/>
        <dbReference type="ChEBI" id="CHEBI:15378"/>
        <dbReference type="ChEBI" id="CHEBI:30823"/>
        <dbReference type="ChEBI" id="CHEBI:136303"/>
        <dbReference type="ChEBI" id="CHEBI:136304"/>
    </reaction>
    <physiologicalReaction direction="left-to-right" evidence="32">
        <dbReference type="Rhea" id="RHEA:52065"/>
    </physiologicalReaction>
</comment>
<dbReference type="SUPFAM" id="SSF53474">
    <property type="entry name" value="alpha/beta-Hydrolases"/>
    <property type="match status" value="1"/>
</dbReference>
<comment type="catalytic activity">
    <reaction evidence="31">
        <text>1,2,3-trioctanoylglycerol + H2O = dioctanoylglycerol + octanoate + H(+)</text>
        <dbReference type="Rhea" id="RHEA:47864"/>
        <dbReference type="ChEBI" id="CHEBI:15377"/>
        <dbReference type="ChEBI" id="CHEBI:15378"/>
        <dbReference type="ChEBI" id="CHEBI:25646"/>
        <dbReference type="ChEBI" id="CHEBI:76978"/>
        <dbReference type="ChEBI" id="CHEBI:88066"/>
    </reaction>
    <physiologicalReaction direction="left-to-right" evidence="31">
        <dbReference type="Rhea" id="RHEA:47865"/>
    </physiologicalReaction>
</comment>
<comment type="catalytic activity">
    <reaction evidence="24">
        <text>cholesteryl (9Z-octadecenoate) + H2O = cholesterol + (9Z)-octadecenoate + H(+)</text>
        <dbReference type="Rhea" id="RHEA:33875"/>
        <dbReference type="ChEBI" id="CHEBI:15377"/>
        <dbReference type="ChEBI" id="CHEBI:15378"/>
        <dbReference type="ChEBI" id="CHEBI:16113"/>
        <dbReference type="ChEBI" id="CHEBI:30823"/>
        <dbReference type="ChEBI" id="CHEBI:46898"/>
    </reaction>
    <physiologicalReaction direction="left-to-right" evidence="24">
        <dbReference type="Rhea" id="RHEA:33876"/>
    </physiologicalReaction>
</comment>
<dbReference type="InterPro" id="IPR019819">
    <property type="entry name" value="Carboxylesterase_B_CS"/>
</dbReference>
<reference evidence="48 49" key="1">
    <citation type="journal article" date="2019" name="Sci. Data">
        <title>Hybrid genome assembly and annotation of Danionella translucida.</title>
        <authorList>
            <person name="Kadobianskyi M."/>
            <person name="Schulze L."/>
            <person name="Schuelke M."/>
            <person name="Judkewitz B."/>
        </authorList>
    </citation>
    <scope>NUCLEOTIDE SEQUENCE [LARGE SCALE GENOMIC DNA]</scope>
    <source>
        <strain evidence="48 49">Bolton</strain>
    </source>
</reference>
<dbReference type="Pfam" id="PF00355">
    <property type="entry name" value="Rieske"/>
    <property type="match status" value="1"/>
</dbReference>
<evidence type="ECO:0000256" key="22">
    <source>
        <dbReference type="ARBA" id="ARBA00047368"/>
    </source>
</evidence>
<dbReference type="PROSITE" id="PS00122">
    <property type="entry name" value="CARBOXYLESTERASE_B_1"/>
    <property type="match status" value="1"/>
</dbReference>
<comment type="catalytic activity">
    <reaction evidence="37">
        <text>a sterol ester + H2O = a sterol + a fatty acid + H(+)</text>
        <dbReference type="Rhea" id="RHEA:10100"/>
        <dbReference type="ChEBI" id="CHEBI:15377"/>
        <dbReference type="ChEBI" id="CHEBI:15378"/>
        <dbReference type="ChEBI" id="CHEBI:15889"/>
        <dbReference type="ChEBI" id="CHEBI:28868"/>
        <dbReference type="ChEBI" id="CHEBI:35915"/>
        <dbReference type="EC" id="3.1.1.13"/>
    </reaction>
    <physiologicalReaction direction="left-to-right" evidence="37">
        <dbReference type="Rhea" id="RHEA:10101"/>
    </physiologicalReaction>
</comment>
<dbReference type="EC" id="3.1.1.13" evidence="20"/>
<dbReference type="FunFam" id="3.40.50.1820:FF:000100">
    <property type="entry name" value="Carboxylic ester hydrolase"/>
    <property type="match status" value="1"/>
</dbReference>
<dbReference type="EMBL" id="SRMA01025407">
    <property type="protein sequence ID" value="TRY95146.1"/>
    <property type="molecule type" value="Genomic_DNA"/>
</dbReference>
<evidence type="ECO:0000256" key="29">
    <source>
        <dbReference type="ARBA" id="ARBA00048800"/>
    </source>
</evidence>
<comment type="catalytic activity">
    <reaction evidence="26">
        <text>1,2,3-tri-(9Z-octadecenoyl)-glycerol + H2O = di-(9Z)-octadecenoylglycerol + (9Z)-octadecenoate + H(+)</text>
        <dbReference type="Rhea" id="RHEA:38575"/>
        <dbReference type="ChEBI" id="CHEBI:15377"/>
        <dbReference type="ChEBI" id="CHEBI:15378"/>
        <dbReference type="ChEBI" id="CHEBI:30823"/>
        <dbReference type="ChEBI" id="CHEBI:53753"/>
        <dbReference type="ChEBI" id="CHEBI:75945"/>
    </reaction>
    <physiologicalReaction direction="left-to-right" evidence="26">
        <dbReference type="Rhea" id="RHEA:38576"/>
    </physiologicalReaction>
</comment>
<keyword evidence="46" id="KW-0472">Membrane</keyword>
<evidence type="ECO:0000256" key="9">
    <source>
        <dbReference type="ARBA" id="ARBA00022729"/>
    </source>
</evidence>
<proteinExistence type="inferred from homology"/>
<organism evidence="48 49">
    <name type="scientific">Danionella cerebrum</name>
    <dbReference type="NCBI Taxonomy" id="2873325"/>
    <lineage>
        <taxon>Eukaryota</taxon>
        <taxon>Metazoa</taxon>
        <taxon>Chordata</taxon>
        <taxon>Craniata</taxon>
        <taxon>Vertebrata</taxon>
        <taxon>Euteleostomi</taxon>
        <taxon>Actinopterygii</taxon>
        <taxon>Neopterygii</taxon>
        <taxon>Teleostei</taxon>
        <taxon>Ostariophysi</taxon>
        <taxon>Cypriniformes</taxon>
        <taxon>Danionidae</taxon>
        <taxon>Danioninae</taxon>
        <taxon>Danionella</taxon>
    </lineage>
</organism>
<gene>
    <name evidence="48" type="ORF">DNTS_003854</name>
</gene>
<comment type="catalytic activity">
    <reaction evidence="25">
        <text>9-hexadecanoyloxy-octadecanoate + H2O = 9-hydroxy-octadecanoate + hexadecanoate + H(+)</text>
        <dbReference type="Rhea" id="RHEA:52052"/>
        <dbReference type="ChEBI" id="CHEBI:7896"/>
        <dbReference type="ChEBI" id="CHEBI:15377"/>
        <dbReference type="ChEBI" id="CHEBI:15378"/>
        <dbReference type="ChEBI" id="CHEBI:83670"/>
        <dbReference type="ChEBI" id="CHEBI:136286"/>
    </reaction>
    <physiologicalReaction direction="left-to-right" evidence="25">
        <dbReference type="Rhea" id="RHEA:52053"/>
    </physiologicalReaction>
</comment>
<sequence>MDADNTTSVSGAEGINKDPAMTSGNAVTLPLSDINLVCVEYPAVVKNVKRMLQSIGGEEGVSKTYADSTKRLELRFRPGDPFCYPAYGNRYSSTNLLLRVRRRTRKANPAETQISTEIVGIIGTTYKFQGMVDFQYLASHSNPDGAQESLYDKIILRKPETKDYYDRPVHLFLPPAIFSRMDTPVDYNYRPDVFHNKDLAAQTNPLKDHLIAPNRTRRPNNAIFINFEDKNIPMEPLEGALFEKRPIWSRNAVKANVSIHPEKMKHLLPYVAYYMITGPWRSLWIRFGYDPRKTTEAKIYQVLDFRIRYGMKRGFVEMPVKSKRSTYHYTRSTTINRTVPQPASVNDIAAEATSSSGNTPASAKYLLKESVYTFRKGTLPPYRQMFYQLCDLDVQKQDLIHKNDGKEDVCDEKDGWCLPQTADQLRNIISKMIHKHIQPSQPVTLRTKRARPKRLVRKDEDDDDSDEEDDDDDTNNNNDDDAAAEYDNEEEYKPSDGSDNEMETEIADYFHCLLMMAMLGVFISVGLFLGTANAASLGAVLTEGGMVQGKSHSVGLFRYMDVFKGIPFAAPPGRLEKPVAHPGWEGVLKADDYRKRCLQVNLLATGTVGSEDCLYLNIWVPQGRSVSSNLPVMVFIYGGAFLLGAGQGANFLDNYLYDGTELADRGNVIVVTFNYRVGALGFLSTGDADAPGNYGLWDQHAAIAWVHRNIKAFGGNPDNLTIFGESAGSASVSLQMLSPKNKGLFKKAISQSGVALCPWAINRNPRKNAEDIAREVGCPTDSGMVACLKRADPKAVTLAGKVKLVSSPTDPIVHNLYLSPVIDGELIPAEPDTLFGNTADISYIAGVNDMDGHMFAMVDIPSINNALTTTPVEDVQALATSLSRDRGQQAGAATYQEYTINWGSKPGKEEVKKTVVEMETDFIFLVPTQAALYLHVDNAKTAKTYSFLFTEPSRIPVYPLWMGADHADDLQYVFGKPFSTPLGYFPRHRDTAKYMIAYWSNFAQTGDPNKGESNVPVTWPEFSDADHKYLDINNNMNRNNVMENLRASLMIKALALAAIALAATFVMLVQDPSDTLLGGGYPELWRRTGLAGAPARAAVCILAGVFLLAMGWLYRLLFAPLELLRGVDDVGYIAEDGRSRAQAANEVRRRRKTGELPPVYPNGWYRILDSHMLERGDVKSATVLGQQVAVFRGQDGKVHVVDAYCPHLGANLAVGGRVVGGCIECPFHGWQFRGVDGKCVKVPYADKVPEFAKVRCWPSCEINGLVLVWFHCDGLEPSWRVPEQSQITCGDWVYRGRTEHFINAHIEEIPENAADIAHLAHLHTPGIVEWKPESEPNKHCSQMLVKHALTVFGRHWPLLDLDVLARQVGPGLVFLLFEHRFLGRGMMMHCVTPVEPLLQCVSHTIFYQSSIPPLVPKFILRAECIQFERDVMIWNNKTYISKPLLVKEDSAIQKHRRWYSQFYSENSPRLRYQQDTLEF</sequence>
<dbReference type="Gene3D" id="3.90.380.10">
    <property type="entry name" value="Naphthalene 1,2-dioxygenase Alpha Subunit, Chain A, domain 1"/>
    <property type="match status" value="1"/>
</dbReference>
<dbReference type="InterPro" id="IPR051093">
    <property type="entry name" value="Neuroligin/BSAL"/>
</dbReference>
<dbReference type="Gene3D" id="3.30.200.160">
    <property type="entry name" value="TFIIIC, subcomplex tauA, subunit Sfc1, barrel domain"/>
    <property type="match status" value="1"/>
</dbReference>
<comment type="similarity">
    <text evidence="4">Belongs to the type-B carboxylesterase/lipase family.</text>
</comment>
<accession>A0A553QZB3</accession>
<evidence type="ECO:0000256" key="14">
    <source>
        <dbReference type="ARBA" id="ARBA00023014"/>
    </source>
</evidence>
<dbReference type="Pfam" id="PF00135">
    <property type="entry name" value="COesterase"/>
    <property type="match status" value="1"/>
</dbReference>
<keyword evidence="6" id="KW-0964">Secreted</keyword>
<keyword evidence="11" id="KW-0442">Lipid degradation</keyword>
<evidence type="ECO:0000256" key="27">
    <source>
        <dbReference type="ARBA" id="ARBA00048680"/>
    </source>
</evidence>
<evidence type="ECO:0000313" key="48">
    <source>
        <dbReference type="EMBL" id="TRY95146.1"/>
    </source>
</evidence>
<dbReference type="OrthoDB" id="426882at2759"/>
<dbReference type="SUPFAM" id="SSF50022">
    <property type="entry name" value="ISP domain"/>
    <property type="match status" value="1"/>
</dbReference>
<evidence type="ECO:0000256" key="28">
    <source>
        <dbReference type="ARBA" id="ARBA00048701"/>
    </source>
</evidence>
<keyword evidence="49" id="KW-1185">Reference proteome</keyword>
<comment type="catalytic activity">
    <reaction evidence="19">
        <text>a butanoate ester + H2O = an aliphatic alcohol + butanoate + H(+)</text>
        <dbReference type="Rhea" id="RHEA:47348"/>
        <dbReference type="ChEBI" id="CHEBI:2571"/>
        <dbReference type="ChEBI" id="CHEBI:15377"/>
        <dbReference type="ChEBI" id="CHEBI:15378"/>
        <dbReference type="ChEBI" id="CHEBI:17968"/>
        <dbReference type="ChEBI" id="CHEBI:50477"/>
    </reaction>
    <physiologicalReaction direction="left-to-right" evidence="19">
        <dbReference type="Rhea" id="RHEA:47349"/>
    </physiologicalReaction>
</comment>
<feature type="region of interest" description="Disordered" evidence="45">
    <location>
        <begin position="437"/>
        <end position="500"/>
    </location>
</feature>
<dbReference type="GO" id="GO:0008203">
    <property type="term" value="P:cholesterol metabolic process"/>
    <property type="evidence" value="ECO:0007669"/>
    <property type="project" value="InterPro"/>
</dbReference>
<keyword evidence="46" id="KW-0812">Transmembrane</keyword>
<evidence type="ECO:0000256" key="12">
    <source>
        <dbReference type="ARBA" id="ARBA00023002"/>
    </source>
</evidence>
<comment type="catalytic activity">
    <reaction evidence="22">
        <text>12-hexadecanoyloxy-octadecanoate + H2O = 12-hydroxyoctadecanoate + hexadecanoate + H(+)</text>
        <dbReference type="Rhea" id="RHEA:52056"/>
        <dbReference type="ChEBI" id="CHEBI:7896"/>
        <dbReference type="ChEBI" id="CHEBI:15377"/>
        <dbReference type="ChEBI" id="CHEBI:15378"/>
        <dbReference type="ChEBI" id="CHEBI:83677"/>
        <dbReference type="ChEBI" id="CHEBI:84201"/>
    </reaction>
    <physiologicalReaction direction="left-to-right" evidence="22">
        <dbReference type="Rhea" id="RHEA:52057"/>
    </physiologicalReaction>
</comment>
<dbReference type="GO" id="GO:0016491">
    <property type="term" value="F:oxidoreductase activity"/>
    <property type="evidence" value="ECO:0007669"/>
    <property type="project" value="UniProtKB-KW"/>
</dbReference>
<comment type="catalytic activity">
    <reaction evidence="29">
        <text>9-(9Z-octadecenoyloxy)-octadecanoate + H2O = 9-hydroxy-octadecanoate + (9Z)-octadecenoate + H(+)</text>
        <dbReference type="Rhea" id="RHEA:52048"/>
        <dbReference type="ChEBI" id="CHEBI:15377"/>
        <dbReference type="ChEBI" id="CHEBI:15378"/>
        <dbReference type="ChEBI" id="CHEBI:30823"/>
        <dbReference type="ChEBI" id="CHEBI:136282"/>
        <dbReference type="ChEBI" id="CHEBI:136286"/>
    </reaction>
    <physiologicalReaction direction="left-to-right" evidence="29">
        <dbReference type="Rhea" id="RHEA:52049"/>
    </physiologicalReaction>
</comment>
<comment type="catalytic activity">
    <reaction evidence="30">
        <text>9-octadecanoyloxy-octadecanoate + H2O = 9-hydroxy-octadecanoate + octadecanoate + H(+)</text>
        <dbReference type="Rhea" id="RHEA:52096"/>
        <dbReference type="ChEBI" id="CHEBI:15377"/>
        <dbReference type="ChEBI" id="CHEBI:15378"/>
        <dbReference type="ChEBI" id="CHEBI:25629"/>
        <dbReference type="ChEBI" id="CHEBI:136286"/>
        <dbReference type="ChEBI" id="CHEBI:136373"/>
    </reaction>
    <physiologicalReaction direction="left-to-right" evidence="30">
        <dbReference type="Rhea" id="RHEA:52097"/>
    </physiologicalReaction>
</comment>
<evidence type="ECO:0000313" key="49">
    <source>
        <dbReference type="Proteomes" id="UP000316079"/>
    </source>
</evidence>
<evidence type="ECO:0000256" key="11">
    <source>
        <dbReference type="ARBA" id="ARBA00022963"/>
    </source>
</evidence>
<evidence type="ECO:0000256" key="16">
    <source>
        <dbReference type="ARBA" id="ARBA00023157"/>
    </source>
</evidence>
<evidence type="ECO:0000256" key="19">
    <source>
        <dbReference type="ARBA" id="ARBA00033629"/>
    </source>
</evidence>
<evidence type="ECO:0000256" key="31">
    <source>
        <dbReference type="ARBA" id="ARBA00049290"/>
    </source>
</evidence>
<dbReference type="STRING" id="623744.A0A553QZB3"/>
<dbReference type="InterPro" id="IPR045605">
    <property type="entry name" value="KshA-like_C"/>
</dbReference>
<evidence type="ECO:0000256" key="3">
    <source>
        <dbReference type="ARBA" id="ARBA00004613"/>
    </source>
</evidence>
<evidence type="ECO:0000256" key="8">
    <source>
        <dbReference type="ARBA" id="ARBA00022723"/>
    </source>
</evidence>
<comment type="catalytic activity">
    <reaction evidence="27">
        <text>12-octadecanoyloxy-octadecanoate + H2O = 12-hydroxyoctadecanoate + octadecanoate + H(+)</text>
        <dbReference type="Rhea" id="RHEA:52080"/>
        <dbReference type="ChEBI" id="CHEBI:15377"/>
        <dbReference type="ChEBI" id="CHEBI:15378"/>
        <dbReference type="ChEBI" id="CHEBI:25629"/>
        <dbReference type="ChEBI" id="CHEBI:84201"/>
        <dbReference type="ChEBI" id="CHEBI:136330"/>
    </reaction>
    <physiologicalReaction direction="left-to-right" evidence="27">
        <dbReference type="Rhea" id="RHEA:52081"/>
    </physiologicalReaction>
</comment>
<feature type="transmembrane region" description="Helical" evidence="46">
    <location>
        <begin position="1049"/>
        <end position="1069"/>
    </location>
</feature>
<keyword evidence="7" id="KW-0001">2Fe-2S</keyword>
<evidence type="ECO:0000256" key="38">
    <source>
        <dbReference type="ARBA" id="ARBA00064516"/>
    </source>
</evidence>
<evidence type="ECO:0000256" key="1">
    <source>
        <dbReference type="ARBA" id="ARBA00000923"/>
    </source>
</evidence>
<evidence type="ECO:0000256" key="2">
    <source>
        <dbReference type="ARBA" id="ARBA00001962"/>
    </source>
</evidence>
<comment type="catalytic activity">
    <reaction evidence="28">
        <text>12-(9Z-octadecenoyloxy)-octadecanoate + H2O = 12-hydroxyoctadecanoate + (9Z)-octadecenoate + H(+)</text>
        <dbReference type="Rhea" id="RHEA:52060"/>
        <dbReference type="ChEBI" id="CHEBI:15377"/>
        <dbReference type="ChEBI" id="CHEBI:15378"/>
        <dbReference type="ChEBI" id="CHEBI:30823"/>
        <dbReference type="ChEBI" id="CHEBI:84201"/>
        <dbReference type="ChEBI" id="CHEBI:136302"/>
    </reaction>
    <physiologicalReaction direction="left-to-right" evidence="28">
        <dbReference type="Rhea" id="RHEA:52061"/>
    </physiologicalReaction>
</comment>
<evidence type="ECO:0000256" key="32">
    <source>
        <dbReference type="ARBA" id="ARBA00049296"/>
    </source>
</evidence>
<evidence type="ECO:0000256" key="21">
    <source>
        <dbReference type="ARBA" id="ARBA00042120"/>
    </source>
</evidence>
<evidence type="ECO:0000256" key="15">
    <source>
        <dbReference type="ARBA" id="ARBA00023098"/>
    </source>
</evidence>
<feature type="compositionally biased region" description="Acidic residues" evidence="45">
    <location>
        <begin position="460"/>
        <end position="490"/>
    </location>
</feature>
<keyword evidence="8" id="KW-0479">Metal-binding</keyword>
<keyword evidence="10" id="KW-0378">Hydrolase</keyword>
<protein>
    <recommendedName>
        <fullName evidence="40">Bile salt-activated lipase</fullName>
        <ecNumber evidence="20">3.1.1.13</ecNumber>
        <ecNumber evidence="39">3.1.1.6</ecNumber>
    </recommendedName>
    <alternativeName>
        <fullName evidence="42">Bile salt-stimulated lipase</fullName>
    </alternativeName>
    <alternativeName>
        <fullName evidence="43">Carboxyl ester lipase</fullName>
    </alternativeName>
    <alternativeName>
        <fullName evidence="41">Cholesterol esterase</fullName>
    </alternativeName>
    <alternativeName>
        <fullName evidence="44">Pancreatic lysophospholipase</fullName>
    </alternativeName>
    <alternativeName>
        <fullName evidence="21">Sterol esterase</fullName>
    </alternativeName>
</protein>
<keyword evidence="9" id="KW-0732">Signal</keyword>
<comment type="catalytic activity">
    <reaction evidence="1">
        <text>9-(9Z-hexadecenoyloxy)-octadecanoate + H2O = (9Z)-hexadecenoate + 9-hydroxy-octadecanoate + H(+)</text>
        <dbReference type="Rhea" id="RHEA:52068"/>
        <dbReference type="ChEBI" id="CHEBI:15377"/>
        <dbReference type="ChEBI" id="CHEBI:15378"/>
        <dbReference type="ChEBI" id="CHEBI:32372"/>
        <dbReference type="ChEBI" id="CHEBI:136286"/>
        <dbReference type="ChEBI" id="CHEBI:136309"/>
    </reaction>
    <physiologicalReaction direction="left-to-right" evidence="1">
        <dbReference type="Rhea" id="RHEA:52069"/>
    </physiologicalReaction>
</comment>
<evidence type="ECO:0000256" key="26">
    <source>
        <dbReference type="ARBA" id="ARBA00048386"/>
    </source>
</evidence>
<evidence type="ECO:0000256" key="35">
    <source>
        <dbReference type="ARBA" id="ARBA00051791"/>
    </source>
</evidence>
<comment type="caution">
    <text evidence="48">The sequence shown here is derived from an EMBL/GenBank/DDBJ whole genome shotgun (WGS) entry which is preliminary data.</text>
</comment>
<evidence type="ECO:0000256" key="39">
    <source>
        <dbReference type="ARBA" id="ARBA00067090"/>
    </source>
</evidence>
<evidence type="ECO:0000256" key="10">
    <source>
        <dbReference type="ARBA" id="ARBA00022801"/>
    </source>
</evidence>
<dbReference type="Proteomes" id="UP000316079">
    <property type="component" value="Unassembled WGS sequence"/>
</dbReference>
<dbReference type="PROSITE" id="PS00941">
    <property type="entry name" value="CARBOXYLESTERASE_B_2"/>
    <property type="match status" value="1"/>
</dbReference>
<dbReference type="InterPro" id="IPR029058">
    <property type="entry name" value="AB_hydrolase_fold"/>
</dbReference>
<dbReference type="PROSITE" id="PS51296">
    <property type="entry name" value="RIESKE"/>
    <property type="match status" value="1"/>
</dbReference>
<evidence type="ECO:0000256" key="43">
    <source>
        <dbReference type="ARBA" id="ARBA00080674"/>
    </source>
</evidence>
<dbReference type="Pfam" id="PF19298">
    <property type="entry name" value="KshA_C"/>
    <property type="match status" value="1"/>
</dbReference>
<evidence type="ECO:0000256" key="7">
    <source>
        <dbReference type="ARBA" id="ARBA00022714"/>
    </source>
</evidence>
<dbReference type="UniPathway" id="UPA01020"/>
<keyword evidence="17" id="KW-0325">Glycoprotein</keyword>
<evidence type="ECO:0000256" key="30">
    <source>
        <dbReference type="ARBA" id="ARBA00049221"/>
    </source>
</evidence>
<keyword evidence="14" id="KW-0411">Iron-sulfur</keyword>
<evidence type="ECO:0000256" key="17">
    <source>
        <dbReference type="ARBA" id="ARBA00023180"/>
    </source>
</evidence>
<dbReference type="SUPFAM" id="SSF55961">
    <property type="entry name" value="Bet v1-like"/>
    <property type="match status" value="1"/>
</dbReference>
<comment type="catalytic activity">
    <reaction evidence="36">
        <text>5-(9Z-hexadecenoyloxy)-octadecanoate + H2O = 5-hydroxy-octadecanoate + (9Z)-hexadecenoate + H(+)</text>
        <dbReference type="Rhea" id="RHEA:52092"/>
        <dbReference type="ChEBI" id="CHEBI:15377"/>
        <dbReference type="ChEBI" id="CHEBI:15378"/>
        <dbReference type="ChEBI" id="CHEBI:32372"/>
        <dbReference type="ChEBI" id="CHEBI:136369"/>
        <dbReference type="ChEBI" id="CHEBI:136370"/>
    </reaction>
    <physiologicalReaction direction="left-to-right" evidence="36">
        <dbReference type="Rhea" id="RHEA:52093"/>
    </physiologicalReaction>
</comment>
<evidence type="ECO:0000256" key="25">
    <source>
        <dbReference type="ARBA" id="ARBA00047863"/>
    </source>
</evidence>
<comment type="cofactor">
    <cofactor evidence="2">
        <name>Fe cation</name>
        <dbReference type="ChEBI" id="CHEBI:24875"/>
    </cofactor>
</comment>
<dbReference type="Pfam" id="PF09734">
    <property type="entry name" value="Tau95"/>
    <property type="match status" value="1"/>
</dbReference>
<feature type="transmembrane region" description="Helical" evidence="46">
    <location>
        <begin position="1089"/>
        <end position="1114"/>
    </location>
</feature>
<dbReference type="GO" id="GO:0016042">
    <property type="term" value="P:lipid catabolic process"/>
    <property type="evidence" value="ECO:0007669"/>
    <property type="project" value="UniProtKB-KW"/>
</dbReference>
<keyword evidence="46" id="KW-1133">Transmembrane helix</keyword>
<dbReference type="CDD" id="cd00312">
    <property type="entry name" value="Esterase_lipase"/>
    <property type="match status" value="1"/>
</dbReference>
<evidence type="ECO:0000256" key="41">
    <source>
        <dbReference type="ARBA" id="ARBA00075760"/>
    </source>
</evidence>
<dbReference type="InterPro" id="IPR042536">
    <property type="entry name" value="TFIIIC_tauA_Sfc1"/>
</dbReference>
<dbReference type="FunFam" id="3.30.200.160:FF:000002">
    <property type="entry name" value="Transcription factor IIIC, subunit 5"/>
    <property type="match status" value="1"/>
</dbReference>
<evidence type="ECO:0000256" key="5">
    <source>
        <dbReference type="ARBA" id="ARBA00022487"/>
    </source>
</evidence>
<evidence type="ECO:0000256" key="45">
    <source>
        <dbReference type="SAM" id="MobiDB-lite"/>
    </source>
</evidence>
<feature type="region of interest" description="Disordered" evidence="45">
    <location>
        <begin position="1"/>
        <end position="22"/>
    </location>
</feature>
<keyword evidence="15" id="KW-0443">Lipid metabolism</keyword>
<dbReference type="InterPro" id="IPR041499">
    <property type="entry name" value="Tfc1/Sfc1_N"/>
</dbReference>
<dbReference type="Pfam" id="PF17682">
    <property type="entry name" value="Tau95_N"/>
    <property type="match status" value="1"/>
</dbReference>
<evidence type="ECO:0000259" key="47">
    <source>
        <dbReference type="PROSITE" id="PS51296"/>
    </source>
</evidence>
<dbReference type="GO" id="GO:0046872">
    <property type="term" value="F:metal ion binding"/>
    <property type="evidence" value="ECO:0007669"/>
    <property type="project" value="UniProtKB-KW"/>
</dbReference>
<feature type="transmembrane region" description="Helical" evidence="46">
    <location>
        <begin position="513"/>
        <end position="541"/>
    </location>
</feature>
<comment type="catalytic activity">
    <reaction evidence="33">
        <text>13-(9Z-hexadecenoyloxy)-octadecanoate + H2O = 13-hydroxy-octadecanoate + (9Z)-hexadecenoate + H(+)</text>
        <dbReference type="Rhea" id="RHEA:52076"/>
        <dbReference type="ChEBI" id="CHEBI:15377"/>
        <dbReference type="ChEBI" id="CHEBI:15378"/>
        <dbReference type="ChEBI" id="CHEBI:32372"/>
        <dbReference type="ChEBI" id="CHEBI:136304"/>
        <dbReference type="ChEBI" id="CHEBI:136315"/>
    </reaction>
    <physiologicalReaction direction="left-to-right" evidence="33">
        <dbReference type="Rhea" id="RHEA:52077"/>
    </physiologicalReaction>
</comment>
<keyword evidence="16" id="KW-1015">Disulfide bond</keyword>
<dbReference type="PANTHER" id="PTHR43903">
    <property type="entry name" value="NEUROLIGIN"/>
    <property type="match status" value="1"/>
</dbReference>
<evidence type="ECO:0000256" key="46">
    <source>
        <dbReference type="SAM" id="Phobius"/>
    </source>
</evidence>